<dbReference type="RefSeq" id="WP_345319352.1">
    <property type="nucleotide sequence ID" value="NZ_BAABGA010000009.1"/>
</dbReference>
<sequence>MSSAEFVYDGSAIDHTPDADLAMGEIVVQGDLVGITKRAIKADTLGAIAVEGVFDVPKTPASAVAFTVGQKVYVDGSNEPQTTATGNKLLGKAVLAAAADDDNVRVRLSQ</sequence>
<dbReference type="InterPro" id="IPR011231">
    <property type="entry name" value="Phage_VT1-Sakai_H0018"/>
</dbReference>
<evidence type="ECO:0000313" key="1">
    <source>
        <dbReference type="EMBL" id="GAA4446127.1"/>
    </source>
</evidence>
<reference evidence="1" key="3">
    <citation type="submission" date="2023-12" db="EMBL/GenBank/DDBJ databases">
        <authorList>
            <person name="Sun Q."/>
            <person name="Inoue M."/>
        </authorList>
    </citation>
    <scope>NUCLEOTIDE SEQUENCE</scope>
    <source>
        <strain evidence="1">JCM 17759</strain>
    </source>
</reference>
<organism evidence="1 3">
    <name type="scientific">Novipirellula rosea</name>
    <dbReference type="NCBI Taxonomy" id="1031540"/>
    <lineage>
        <taxon>Bacteria</taxon>
        <taxon>Pseudomonadati</taxon>
        <taxon>Planctomycetota</taxon>
        <taxon>Planctomycetia</taxon>
        <taxon>Pirellulales</taxon>
        <taxon>Pirellulaceae</taxon>
        <taxon>Novipirellula</taxon>
    </lineage>
</organism>
<gene>
    <name evidence="1" type="ORF">GCM10023156_06550</name>
    <name evidence="2" type="ORF">GCM10023156_08560</name>
</gene>
<reference evidence="3" key="2">
    <citation type="journal article" date="2019" name="Int. J. Syst. Evol. Microbiol.">
        <title>The Global Catalogue of Microorganisms (GCM) 10K type strain sequencing project: providing services to taxonomists for standard genome sequencing and annotation.</title>
        <authorList>
            <consortium name="The Broad Institute Genomics Platform"/>
            <consortium name="The Broad Institute Genome Sequencing Center for Infectious Disease"/>
            <person name="Wu L."/>
            <person name="Ma J."/>
        </authorList>
    </citation>
    <scope>NUCLEOTIDE SEQUENCE [LARGE SCALE GENOMIC DNA]</scope>
    <source>
        <strain evidence="3">JCM 17759</strain>
    </source>
</reference>
<proteinExistence type="predicted"/>
<dbReference type="EMBL" id="BAABGA010000010">
    <property type="protein sequence ID" value="GAA4447015.1"/>
    <property type="molecule type" value="Genomic_DNA"/>
</dbReference>
<dbReference type="Pfam" id="PF09956">
    <property type="entry name" value="Phage_cement_2"/>
    <property type="match status" value="1"/>
</dbReference>
<evidence type="ECO:0008006" key="4">
    <source>
        <dbReference type="Google" id="ProtNLM"/>
    </source>
</evidence>
<protein>
    <recommendedName>
        <fullName evidence="4">DUF2190 family protein</fullName>
    </recommendedName>
</protein>
<comment type="caution">
    <text evidence="1">The sequence shown here is derived from an EMBL/GenBank/DDBJ whole genome shotgun (WGS) entry which is preliminary data.</text>
</comment>
<name>A0ABP8M827_9BACT</name>
<evidence type="ECO:0000313" key="2">
    <source>
        <dbReference type="EMBL" id="GAA4447015.1"/>
    </source>
</evidence>
<evidence type="ECO:0000313" key="3">
    <source>
        <dbReference type="Proteomes" id="UP001500840"/>
    </source>
</evidence>
<dbReference type="PIRSF" id="PIRSF030771">
    <property type="entry name" value="UCP030771"/>
    <property type="match status" value="1"/>
</dbReference>
<reference evidence="1" key="1">
    <citation type="journal article" date="2014" name="Int. J. Syst. Evol. Microbiol.">
        <title>Complete genome of a new Firmicutes species belonging to the dominant human colonic microbiota ('Ruminococcus bicirculans') reveals two chromosomes and a selective capacity to utilize plant glucans.</title>
        <authorList>
            <consortium name="NISC Comparative Sequencing Program"/>
            <person name="Wegmann U."/>
            <person name="Louis P."/>
            <person name="Goesmann A."/>
            <person name="Henrissat B."/>
            <person name="Duncan S.H."/>
            <person name="Flint H.J."/>
        </authorList>
    </citation>
    <scope>NUCLEOTIDE SEQUENCE</scope>
    <source>
        <strain evidence="1">JCM 17759</strain>
    </source>
</reference>
<dbReference type="Proteomes" id="UP001500840">
    <property type="component" value="Unassembled WGS sequence"/>
</dbReference>
<accession>A0ABP8M827</accession>
<keyword evidence="3" id="KW-1185">Reference proteome</keyword>
<dbReference type="EMBL" id="BAABGA010000009">
    <property type="protein sequence ID" value="GAA4446127.1"/>
    <property type="molecule type" value="Genomic_DNA"/>
</dbReference>